<dbReference type="AlphaFoldDB" id="A0A397NRH1"/>
<feature type="binding site" evidence="14">
    <location>
        <position position="291"/>
    </location>
    <ligand>
        <name>Ca(2+)</name>
        <dbReference type="ChEBI" id="CHEBI:29108"/>
    </ligand>
</feature>
<evidence type="ECO:0000256" key="9">
    <source>
        <dbReference type="ARBA" id="ARBA00023002"/>
    </source>
</evidence>
<dbReference type="InterPro" id="IPR018391">
    <property type="entry name" value="PQQ_b-propeller_rpt"/>
</dbReference>
<dbReference type="GO" id="GO:0009055">
    <property type="term" value="F:electron transfer activity"/>
    <property type="evidence" value="ECO:0007669"/>
    <property type="project" value="InterPro"/>
</dbReference>
<gene>
    <name evidence="18" type="ORF">DFO61_0719</name>
</gene>
<dbReference type="RefSeq" id="WP_119691540.1">
    <property type="nucleotide sequence ID" value="NZ_QXDA01000001.1"/>
</dbReference>
<dbReference type="Pfam" id="PF01011">
    <property type="entry name" value="PQQ"/>
    <property type="match status" value="2"/>
</dbReference>
<feature type="binding site" description="axial binding residue" evidence="14">
    <location>
        <position position="683"/>
    </location>
    <ligand>
        <name>heme c</name>
        <dbReference type="ChEBI" id="CHEBI:61717"/>
    </ligand>
    <ligandPart>
        <name>Fe</name>
        <dbReference type="ChEBI" id="CHEBI:18248"/>
    </ligandPart>
</feature>
<dbReference type="Gene3D" id="2.140.10.10">
    <property type="entry name" value="Quinoprotein alcohol dehydrogenase-like superfamily"/>
    <property type="match status" value="1"/>
</dbReference>
<evidence type="ECO:0000256" key="12">
    <source>
        <dbReference type="PIRSR" id="PIRSR617512-1"/>
    </source>
</evidence>
<evidence type="ECO:0000256" key="15">
    <source>
        <dbReference type="PIRSR" id="PIRSR617512-4"/>
    </source>
</evidence>
<feature type="binding site" evidence="13">
    <location>
        <position position="271"/>
    </location>
    <ligand>
        <name>pyrroloquinoline quinone</name>
        <dbReference type="ChEBI" id="CHEBI:58442"/>
    </ligand>
</feature>
<keyword evidence="9" id="KW-0560">Oxidoreductase</keyword>
<dbReference type="GO" id="GO:0070968">
    <property type="term" value="F:pyrroloquinoline quinone binding"/>
    <property type="evidence" value="ECO:0007669"/>
    <property type="project" value="UniProtKB-ARBA"/>
</dbReference>
<evidence type="ECO:0000256" key="6">
    <source>
        <dbReference type="ARBA" id="ARBA00022764"/>
    </source>
</evidence>
<evidence type="ECO:0000256" key="2">
    <source>
        <dbReference type="ARBA" id="ARBA00008156"/>
    </source>
</evidence>
<dbReference type="GO" id="GO:0016614">
    <property type="term" value="F:oxidoreductase activity, acting on CH-OH group of donors"/>
    <property type="evidence" value="ECO:0007669"/>
    <property type="project" value="InterPro"/>
</dbReference>
<dbReference type="InterPro" id="IPR017512">
    <property type="entry name" value="PQQ_MeOH/EtOH_DH"/>
</dbReference>
<feature type="binding site" evidence="13">
    <location>
        <position position="363"/>
    </location>
    <ligand>
        <name>pyrroloquinoline quinone</name>
        <dbReference type="ChEBI" id="CHEBI:58442"/>
    </ligand>
</feature>
<feature type="binding site" evidence="14">
    <location>
        <position position="214"/>
    </location>
    <ligand>
        <name>Ca(2+)</name>
        <dbReference type="ChEBI" id="CHEBI:29108"/>
    </ligand>
</feature>
<dbReference type="Pfam" id="PF13442">
    <property type="entry name" value="Cytochrome_CBB3"/>
    <property type="match status" value="1"/>
</dbReference>
<accession>A0A397NRH1</accession>
<comment type="subcellular location">
    <subcellularLocation>
        <location evidence="1">Periplasm</location>
    </subcellularLocation>
</comment>
<proteinExistence type="inferred from homology"/>
<dbReference type="Gene3D" id="1.10.760.10">
    <property type="entry name" value="Cytochrome c-like domain"/>
    <property type="match status" value="1"/>
</dbReference>
<organism evidence="18 19">
    <name type="scientific">Ectopseudomonas oleovorans</name>
    <name type="common">Pseudomonas oleovorans</name>
    <dbReference type="NCBI Taxonomy" id="301"/>
    <lineage>
        <taxon>Bacteria</taxon>
        <taxon>Pseudomonadati</taxon>
        <taxon>Pseudomonadota</taxon>
        <taxon>Gammaproteobacteria</taxon>
        <taxon>Pseudomonadales</taxon>
        <taxon>Pseudomonadaceae</taxon>
        <taxon>Ectopseudomonas</taxon>
    </lineage>
</organism>
<dbReference type="GO" id="GO:0016020">
    <property type="term" value="C:membrane"/>
    <property type="evidence" value="ECO:0007669"/>
    <property type="project" value="InterPro"/>
</dbReference>
<comment type="caution">
    <text evidence="18">The sequence shown here is derived from an EMBL/GenBank/DDBJ whole genome shotgun (WGS) entry which is preliminary data.</text>
</comment>
<keyword evidence="6" id="KW-0574">Periplasm</keyword>
<dbReference type="SMART" id="SM00564">
    <property type="entry name" value="PQQ"/>
    <property type="match status" value="5"/>
</dbReference>
<evidence type="ECO:0000256" key="1">
    <source>
        <dbReference type="ARBA" id="ARBA00004418"/>
    </source>
</evidence>
<dbReference type="Proteomes" id="UP000265836">
    <property type="component" value="Unassembled WGS sequence"/>
</dbReference>
<keyword evidence="10 14" id="KW-0408">Iron</keyword>
<evidence type="ECO:0000256" key="4">
    <source>
        <dbReference type="ARBA" id="ARBA00022723"/>
    </source>
</evidence>
<dbReference type="GO" id="GO:0005509">
    <property type="term" value="F:calcium ion binding"/>
    <property type="evidence" value="ECO:0007669"/>
    <property type="project" value="InterPro"/>
</dbReference>
<dbReference type="CDD" id="cd10279">
    <property type="entry name" value="PQQ_ADH_II"/>
    <property type="match status" value="1"/>
</dbReference>
<dbReference type="NCBIfam" id="TIGR03075">
    <property type="entry name" value="PQQ_enz_alc_DH"/>
    <property type="match status" value="1"/>
</dbReference>
<evidence type="ECO:0000256" key="5">
    <source>
        <dbReference type="ARBA" id="ARBA00022729"/>
    </source>
</evidence>
<reference evidence="18 19" key="1">
    <citation type="submission" date="2018-08" db="EMBL/GenBank/DDBJ databases">
        <title>Genome sequencing of rice bacterial endophytes.</title>
        <authorList>
            <person name="Venturi V."/>
        </authorList>
    </citation>
    <scope>NUCLEOTIDE SEQUENCE [LARGE SCALE GENOMIC DNA]</scope>
    <source>
        <strain evidence="18 19">E1205</strain>
    </source>
</reference>
<feature type="binding site" description="axial binding residue" evidence="14">
    <location>
        <position position="646"/>
    </location>
    <ligand>
        <name>heme c</name>
        <dbReference type="ChEBI" id="CHEBI:61717"/>
    </ligand>
    <ligandPart>
        <name>Fe</name>
        <dbReference type="ChEBI" id="CHEBI:18248"/>
    </ligandPart>
</feature>
<evidence type="ECO:0000256" key="7">
    <source>
        <dbReference type="ARBA" id="ARBA00022837"/>
    </source>
</evidence>
<name>A0A397NRH1_ECTOL</name>
<comment type="cofactor">
    <cofactor evidence="13">
        <name>heme c</name>
        <dbReference type="ChEBI" id="CHEBI:61717"/>
    </cofactor>
    <text evidence="13">Binds 1 heme c group per subunit.</text>
</comment>
<feature type="binding site" description="covalent" evidence="13">
    <location>
        <position position="645"/>
    </location>
    <ligand>
        <name>heme c</name>
        <dbReference type="ChEBI" id="CHEBI:61717"/>
    </ligand>
</feature>
<dbReference type="FunFam" id="2.140.10.10:FF:000003">
    <property type="entry name" value="Methanol dehydrogenase, large subunit"/>
    <property type="match status" value="1"/>
</dbReference>
<dbReference type="GO" id="GO:0042597">
    <property type="term" value="C:periplasmic space"/>
    <property type="evidence" value="ECO:0007669"/>
    <property type="project" value="UniProtKB-SubCell"/>
</dbReference>
<dbReference type="SUPFAM" id="SSF46626">
    <property type="entry name" value="Cytochrome c"/>
    <property type="match status" value="1"/>
</dbReference>
<feature type="signal peptide" evidence="16">
    <location>
        <begin position="1"/>
        <end position="40"/>
    </location>
</feature>
<feature type="binding site" evidence="14">
    <location>
        <position position="336"/>
    </location>
    <ligand>
        <name>Ca(2+)</name>
        <dbReference type="ChEBI" id="CHEBI:29108"/>
    </ligand>
</feature>
<dbReference type="InterPro" id="IPR011047">
    <property type="entry name" value="Quinoprotein_ADH-like_sf"/>
</dbReference>
<comment type="cofactor">
    <cofactor evidence="13">
        <name>pyrroloquinoline quinone</name>
        <dbReference type="ChEBI" id="CHEBI:58442"/>
    </cofactor>
    <text evidence="13">Binds 1 PQQ group per subunit.</text>
</comment>
<evidence type="ECO:0000256" key="16">
    <source>
        <dbReference type="SAM" id="SignalP"/>
    </source>
</evidence>
<keyword evidence="11 15" id="KW-1015">Disulfide bond</keyword>
<evidence type="ECO:0000256" key="8">
    <source>
        <dbReference type="ARBA" id="ARBA00022891"/>
    </source>
</evidence>
<feature type="binding site" description="covalent" evidence="13">
    <location>
        <position position="642"/>
    </location>
    <ligand>
        <name>heme c</name>
        <dbReference type="ChEBI" id="CHEBI:61717"/>
    </ligand>
</feature>
<dbReference type="GO" id="GO:0020037">
    <property type="term" value="F:heme binding"/>
    <property type="evidence" value="ECO:0007669"/>
    <property type="project" value="InterPro"/>
</dbReference>
<evidence type="ECO:0000256" key="13">
    <source>
        <dbReference type="PIRSR" id="PIRSR617512-2"/>
    </source>
</evidence>
<feature type="binding site" evidence="13">
    <location>
        <position position="99"/>
    </location>
    <ligand>
        <name>pyrroloquinoline quinone</name>
        <dbReference type="ChEBI" id="CHEBI:58442"/>
    </ligand>
</feature>
<evidence type="ECO:0000313" key="19">
    <source>
        <dbReference type="Proteomes" id="UP000265836"/>
    </source>
</evidence>
<keyword evidence="4 14" id="KW-0479">Metal-binding</keyword>
<protein>
    <submittedName>
        <fullName evidence="18">Quinohemoprotein ethanol dehydrogenase</fullName>
    </submittedName>
</protein>
<dbReference type="InterPro" id="IPR036909">
    <property type="entry name" value="Cyt_c-like_dom_sf"/>
</dbReference>
<feature type="disulfide bond" evidence="15">
    <location>
        <begin position="145"/>
        <end position="146"/>
    </location>
</feature>
<dbReference type="InterPro" id="IPR009056">
    <property type="entry name" value="Cyt_c-like_dom"/>
</dbReference>
<evidence type="ECO:0000259" key="17">
    <source>
        <dbReference type="PROSITE" id="PS51007"/>
    </source>
</evidence>
<keyword evidence="7 14" id="KW-0106">Calcium</keyword>
<feature type="active site" description="Proton acceptor" evidence="12">
    <location>
        <position position="336"/>
    </location>
</feature>
<keyword evidence="3 13" id="KW-0349">Heme</keyword>
<dbReference type="SUPFAM" id="SSF50998">
    <property type="entry name" value="Quinoprotein alcohol dehydrogenase-like"/>
    <property type="match status" value="1"/>
</dbReference>
<evidence type="ECO:0000256" key="3">
    <source>
        <dbReference type="ARBA" id="ARBA00022617"/>
    </source>
</evidence>
<keyword evidence="5 16" id="KW-0732">Signal</keyword>
<feature type="chain" id="PRO_5017235923" evidence="16">
    <location>
        <begin position="41"/>
        <end position="722"/>
    </location>
</feature>
<evidence type="ECO:0000256" key="10">
    <source>
        <dbReference type="ARBA" id="ARBA00023004"/>
    </source>
</evidence>
<dbReference type="PANTHER" id="PTHR32303">
    <property type="entry name" value="QUINOPROTEIN ALCOHOL DEHYDROGENASE (CYTOCHROME C)"/>
    <property type="match status" value="1"/>
</dbReference>
<comment type="cofactor">
    <cofactor evidence="14">
        <name>Ca(2+)</name>
        <dbReference type="ChEBI" id="CHEBI:29108"/>
    </cofactor>
    <text evidence="14">Binds 1 Ca(2+) ion per subunit.</text>
</comment>
<dbReference type="PROSITE" id="PS51007">
    <property type="entry name" value="CYTC"/>
    <property type="match status" value="1"/>
</dbReference>
<comment type="similarity">
    <text evidence="2">Belongs to the bacterial PQQ dehydrogenase family.</text>
</comment>
<feature type="domain" description="Cytochrome c" evidence="17">
    <location>
        <begin position="629"/>
        <end position="706"/>
    </location>
</feature>
<evidence type="ECO:0000313" key="18">
    <source>
        <dbReference type="EMBL" id="RIA36254.1"/>
    </source>
</evidence>
<feature type="binding site" evidence="13">
    <location>
        <begin position="212"/>
        <end position="213"/>
    </location>
    <ligand>
        <name>pyrroloquinoline quinone</name>
        <dbReference type="ChEBI" id="CHEBI:58442"/>
    </ligand>
</feature>
<evidence type="ECO:0000256" key="14">
    <source>
        <dbReference type="PIRSR" id="PIRSR617512-3"/>
    </source>
</evidence>
<feature type="binding site" evidence="13">
    <location>
        <position position="151"/>
    </location>
    <ligand>
        <name>pyrroloquinoline quinone</name>
        <dbReference type="ChEBI" id="CHEBI:58442"/>
    </ligand>
</feature>
<sequence length="722" mass="78774">MSSIGPNMPIARPTLDRQPTLRLPRTALLAALLLAGAAQAADVDGKRIIAADQEPGNWMSHGRTYDEQRYSPLEQITQQNVDQLGLAWSYKLDIDRGVEATPIVVDGVMYTTGPFSVVYALDARNGKLLWKYDPKSDRNRAGEACCDAVNRGVAVWKGKVYVGVLDGRLEAIDAKTGERVWSVDTRADHKRSYTITGAPRVVNGKVIIGNGGAEFGVRGYVTAYDAESGKQAWRFYTVPGDPKLPPEDKAMEIAAKTWHGDAFVEQGGGGTAWDSFAFDPELNLLYIGVGNGSLWDPKWRSQAKGDNLFLSSIVAIDADTGEYAWHYQTTPGDAWDFTATQHMVLAELQIDGKERKVLMQAPKNGFFYVIDRATGELLSAENIVPVNWAKGIDMKTGRPIVDDEAAAYWKDGKRKLVTPAFWGAHDWHPMSFNPKTGLVYIPAHIMSAYYEHIPQAPARNPFKSMYQLGLRTGMMPEGPDGLLEMAKTWSGKLIAWDPVKQKAAWEVPYITIFNGGTLSTAGNLVFEGSADGRVIAYAAEDGKKLWEQPAASGVMAAPITYSVDGEQYVTFMAGWGGAFSTFAGALSLRAGVQPFAQVLTYKLGGTAKLQEPAPPVDAPKPPELTADAATVEAGAKLYDGYCSQCHGIHAVSGGVLPDLRKMAPEKHEMFLGILYGGRVPDGMPSFAEAFDAKQVDQIHQYLIKRAHDLQQEGDAWKKFSAN</sequence>
<dbReference type="EMBL" id="QXDA01000001">
    <property type="protein sequence ID" value="RIA36254.1"/>
    <property type="molecule type" value="Genomic_DNA"/>
</dbReference>
<keyword evidence="8 13" id="KW-0634">PQQ</keyword>
<evidence type="ECO:0000256" key="11">
    <source>
        <dbReference type="ARBA" id="ARBA00023157"/>
    </source>
</evidence>
<dbReference type="InterPro" id="IPR002372">
    <property type="entry name" value="PQQ_rpt_dom"/>
</dbReference>
<feature type="binding site" evidence="13">
    <location>
        <position position="196"/>
    </location>
    <ligand>
        <name>pyrroloquinoline quinone</name>
        <dbReference type="ChEBI" id="CHEBI:58442"/>
    </ligand>
</feature>